<feature type="transmembrane region" description="Helical" evidence="1">
    <location>
        <begin position="215"/>
        <end position="234"/>
    </location>
</feature>
<reference evidence="3" key="1">
    <citation type="submission" date="2015-09" db="EMBL/GenBank/DDBJ databases">
        <authorList>
            <consortium name="Pathogen Informatics"/>
        </authorList>
    </citation>
    <scope>NUCLEOTIDE SEQUENCE [LARGE SCALE GENOMIC DNA]</scope>
    <source>
        <strain evidence="3">Lake Konstanz</strain>
    </source>
</reference>
<sequence length="377" mass="41172">HASVFVRVLHVPGKGQQQQRLSQGKSNTALGRWFASLSRRRLGFVMRLRFPNFSVSLVLLLIPGIVRAVTTVIQDITGNVNGGPAGLDTAAVTIGVVFVVCGAACVETCVYRHIDSALVTKASTQQRNDADGYSPMIQFVIHQRSPQLFAPIPRRISRILLPRGRWEPEFARKTYAGIVAALSSQWRRLWCFLPTINILVQILGSIGGSDTVCDAVQSLTMIVLACACVFFAVARPHRALLASYLTCVSLLLSCVVTLLAMLCRLGSVDRSVVDGFGVFVSVAMMIMKAYHVALPHVEGWLIDRSRNLNGATVLSKQNNVDQSPLLDIVIRSTPSGRDVDALSYHSRGNPEVTLATPQSTMHAEVMLRRLIAIICDN</sequence>
<accession>A0A0S4JT29</accession>
<name>A0A0S4JT29_BODSA</name>
<evidence type="ECO:0000256" key="1">
    <source>
        <dbReference type="SAM" id="Phobius"/>
    </source>
</evidence>
<feature type="non-terminal residue" evidence="2">
    <location>
        <position position="1"/>
    </location>
</feature>
<dbReference type="EMBL" id="CYKH01002122">
    <property type="protein sequence ID" value="CUG93142.1"/>
    <property type="molecule type" value="Genomic_DNA"/>
</dbReference>
<dbReference type="AlphaFoldDB" id="A0A0S4JT29"/>
<feature type="transmembrane region" description="Helical" evidence="1">
    <location>
        <begin position="241"/>
        <end position="263"/>
    </location>
</feature>
<keyword evidence="3" id="KW-1185">Reference proteome</keyword>
<organism evidence="2 3">
    <name type="scientific">Bodo saltans</name>
    <name type="common">Flagellated protozoan</name>
    <dbReference type="NCBI Taxonomy" id="75058"/>
    <lineage>
        <taxon>Eukaryota</taxon>
        <taxon>Discoba</taxon>
        <taxon>Euglenozoa</taxon>
        <taxon>Kinetoplastea</taxon>
        <taxon>Metakinetoplastina</taxon>
        <taxon>Eubodonida</taxon>
        <taxon>Bodonidae</taxon>
        <taxon>Bodo</taxon>
    </lineage>
</organism>
<feature type="transmembrane region" description="Helical" evidence="1">
    <location>
        <begin position="189"/>
        <end position="209"/>
    </location>
</feature>
<keyword evidence="1" id="KW-1133">Transmembrane helix</keyword>
<dbReference type="Proteomes" id="UP000051952">
    <property type="component" value="Unassembled WGS sequence"/>
</dbReference>
<keyword evidence="1" id="KW-0812">Transmembrane</keyword>
<feature type="transmembrane region" description="Helical" evidence="1">
    <location>
        <begin position="275"/>
        <end position="294"/>
    </location>
</feature>
<gene>
    <name evidence="2" type="ORF">BSAL_40965</name>
</gene>
<dbReference type="VEuPathDB" id="TriTrypDB:BSAL_40965"/>
<protein>
    <submittedName>
        <fullName evidence="2">GP46-like surface antigen, putative</fullName>
    </submittedName>
</protein>
<keyword evidence="1" id="KW-0472">Membrane</keyword>
<feature type="transmembrane region" description="Helical" evidence="1">
    <location>
        <begin position="90"/>
        <end position="111"/>
    </location>
</feature>
<feature type="transmembrane region" description="Helical" evidence="1">
    <location>
        <begin position="50"/>
        <end position="70"/>
    </location>
</feature>
<evidence type="ECO:0000313" key="3">
    <source>
        <dbReference type="Proteomes" id="UP000051952"/>
    </source>
</evidence>
<proteinExistence type="predicted"/>
<evidence type="ECO:0000313" key="2">
    <source>
        <dbReference type="EMBL" id="CUG93142.1"/>
    </source>
</evidence>